<evidence type="ECO:0000256" key="4">
    <source>
        <dbReference type="ARBA" id="ARBA00022692"/>
    </source>
</evidence>
<evidence type="ECO:0000256" key="2">
    <source>
        <dbReference type="ARBA" id="ARBA00009298"/>
    </source>
</evidence>
<keyword evidence="5 7" id="KW-1133">Transmembrane helix</keyword>
<evidence type="ECO:0000259" key="8">
    <source>
        <dbReference type="Pfam" id="PF02308"/>
    </source>
</evidence>
<comment type="subcellular location">
    <subcellularLocation>
        <location evidence="7">Cell inner membrane</location>
        <topology evidence="7">Multi-pass membrane protein</topology>
    </subcellularLocation>
    <subcellularLocation>
        <location evidence="1">Cell membrane</location>
        <topology evidence="1">Multi-pass membrane protein</topology>
    </subcellularLocation>
</comment>
<feature type="transmembrane region" description="Helical" evidence="7">
    <location>
        <begin position="46"/>
        <end position="64"/>
    </location>
</feature>
<feature type="transmembrane region" description="Helical" evidence="7">
    <location>
        <begin position="7"/>
        <end position="26"/>
    </location>
</feature>
<dbReference type="RefSeq" id="WP_073214307.1">
    <property type="nucleotide sequence ID" value="NZ_CP063361.1"/>
</dbReference>
<dbReference type="EMBL" id="CP063361">
    <property type="protein sequence ID" value="UOD29274.1"/>
    <property type="molecule type" value="Genomic_DNA"/>
</dbReference>
<organism evidence="9 10">
    <name type="scientific">Massilia violaceinigra</name>
    <dbReference type="NCBI Taxonomy" id="2045208"/>
    <lineage>
        <taxon>Bacteria</taxon>
        <taxon>Pseudomonadati</taxon>
        <taxon>Pseudomonadota</taxon>
        <taxon>Betaproteobacteria</taxon>
        <taxon>Burkholderiales</taxon>
        <taxon>Oxalobacteraceae</taxon>
        <taxon>Telluria group</taxon>
        <taxon>Massilia</taxon>
    </lineage>
</organism>
<sequence>MFRFQALVWADVASHLIDMALAYLLALPIGWDREAATQGGAGLRTFPIVAMASCGFILVGVGAFGEKSTELSSVLYGLIVGIGFIGSGTIMKGDSEIRGNTTASSIWATGAIGASVGFALYDIAAILSITTFITLRLKRR</sequence>
<dbReference type="Proteomes" id="UP000831532">
    <property type="component" value="Chromosome"/>
</dbReference>
<dbReference type="PANTHER" id="PTHR33778:SF1">
    <property type="entry name" value="MAGNESIUM TRANSPORTER YHID-RELATED"/>
    <property type="match status" value="1"/>
</dbReference>
<evidence type="ECO:0000313" key="9">
    <source>
        <dbReference type="EMBL" id="UOD29274.1"/>
    </source>
</evidence>
<comment type="similarity">
    <text evidence="2 7">Belongs to the MgtC/SapB family.</text>
</comment>
<evidence type="ECO:0000256" key="7">
    <source>
        <dbReference type="RuleBase" id="RU365041"/>
    </source>
</evidence>
<feature type="transmembrane region" description="Helical" evidence="7">
    <location>
        <begin position="71"/>
        <end position="91"/>
    </location>
</feature>
<name>A0ABY4A5J2_9BURK</name>
<dbReference type="PANTHER" id="PTHR33778">
    <property type="entry name" value="PROTEIN MGTC"/>
    <property type="match status" value="1"/>
</dbReference>
<evidence type="ECO:0000256" key="3">
    <source>
        <dbReference type="ARBA" id="ARBA00022475"/>
    </source>
</evidence>
<dbReference type="InterPro" id="IPR049177">
    <property type="entry name" value="MgtC_SapB_SrpB_YhiD_N"/>
</dbReference>
<keyword evidence="10" id="KW-1185">Reference proteome</keyword>
<dbReference type="Pfam" id="PF02308">
    <property type="entry name" value="MgtC"/>
    <property type="match status" value="1"/>
</dbReference>
<reference evidence="9 10" key="1">
    <citation type="submission" date="2020-10" db="EMBL/GenBank/DDBJ databases">
        <title>Genome analysis of Massilia species.</title>
        <authorList>
            <person name="Jung D.-H."/>
        </authorList>
    </citation>
    <scope>NUCLEOTIDE SEQUENCE [LARGE SCALE GENOMIC DNA]</scope>
    <source>
        <strain evidence="10">sipir</strain>
    </source>
</reference>
<evidence type="ECO:0000313" key="10">
    <source>
        <dbReference type="Proteomes" id="UP000831532"/>
    </source>
</evidence>
<dbReference type="PRINTS" id="PR01837">
    <property type="entry name" value="MGTCSAPBPROT"/>
</dbReference>
<keyword evidence="3" id="KW-1003">Cell membrane</keyword>
<evidence type="ECO:0000256" key="6">
    <source>
        <dbReference type="ARBA" id="ARBA00023136"/>
    </source>
</evidence>
<gene>
    <name evidence="9" type="ORF">INH39_28320</name>
</gene>
<dbReference type="InterPro" id="IPR003416">
    <property type="entry name" value="MgtC/SapB/SrpB/YhiD_fam"/>
</dbReference>
<protein>
    <recommendedName>
        <fullName evidence="7">Protein MgtC</fullName>
    </recommendedName>
</protein>
<feature type="transmembrane region" description="Helical" evidence="7">
    <location>
        <begin position="111"/>
        <end position="135"/>
    </location>
</feature>
<feature type="domain" description="MgtC/SapB/SrpB/YhiD N-terminal" evidence="8">
    <location>
        <begin position="19"/>
        <end position="139"/>
    </location>
</feature>
<evidence type="ECO:0000256" key="1">
    <source>
        <dbReference type="ARBA" id="ARBA00004651"/>
    </source>
</evidence>
<keyword evidence="7" id="KW-0997">Cell inner membrane</keyword>
<evidence type="ECO:0000256" key="5">
    <source>
        <dbReference type="ARBA" id="ARBA00022989"/>
    </source>
</evidence>
<proteinExistence type="inferred from homology"/>
<keyword evidence="4 7" id="KW-0812">Transmembrane</keyword>
<keyword evidence="6 7" id="KW-0472">Membrane</keyword>
<accession>A0ABY4A5J2</accession>